<reference evidence="1 2" key="1">
    <citation type="submission" date="2024-01" db="EMBL/GenBank/DDBJ databases">
        <title>Genome assemblies of Stephania.</title>
        <authorList>
            <person name="Yang L."/>
        </authorList>
    </citation>
    <scope>NUCLEOTIDE SEQUENCE [LARGE SCALE GENOMIC DNA]</scope>
    <source>
        <strain evidence="1">JXDWG</strain>
        <tissue evidence="1">Leaf</tissue>
    </source>
</reference>
<evidence type="ECO:0000313" key="1">
    <source>
        <dbReference type="EMBL" id="KAK9084442.1"/>
    </source>
</evidence>
<evidence type="ECO:0000313" key="2">
    <source>
        <dbReference type="Proteomes" id="UP001419268"/>
    </source>
</evidence>
<sequence length="58" mass="6378">MSLLLLLKKLENLNTRDLYVEGGNGLIESDSGCDFLIVILAFPLINSNHWTKAGVGNF</sequence>
<keyword evidence="2" id="KW-1185">Reference proteome</keyword>
<gene>
    <name evidence="1" type="ORF">Scep_030913</name>
</gene>
<name>A0AAP0E3Z2_9MAGN</name>
<organism evidence="1 2">
    <name type="scientific">Stephania cephalantha</name>
    <dbReference type="NCBI Taxonomy" id="152367"/>
    <lineage>
        <taxon>Eukaryota</taxon>
        <taxon>Viridiplantae</taxon>
        <taxon>Streptophyta</taxon>
        <taxon>Embryophyta</taxon>
        <taxon>Tracheophyta</taxon>
        <taxon>Spermatophyta</taxon>
        <taxon>Magnoliopsida</taxon>
        <taxon>Ranunculales</taxon>
        <taxon>Menispermaceae</taxon>
        <taxon>Menispermoideae</taxon>
        <taxon>Cissampelideae</taxon>
        <taxon>Stephania</taxon>
    </lineage>
</organism>
<accession>A0AAP0E3Z2</accession>
<comment type="caution">
    <text evidence="1">The sequence shown here is derived from an EMBL/GenBank/DDBJ whole genome shotgun (WGS) entry which is preliminary data.</text>
</comment>
<dbReference type="Proteomes" id="UP001419268">
    <property type="component" value="Unassembled WGS sequence"/>
</dbReference>
<proteinExistence type="predicted"/>
<protein>
    <submittedName>
        <fullName evidence="1">Uncharacterized protein</fullName>
    </submittedName>
</protein>
<dbReference type="EMBL" id="JBBNAG010000013">
    <property type="protein sequence ID" value="KAK9084442.1"/>
    <property type="molecule type" value="Genomic_DNA"/>
</dbReference>
<dbReference type="AlphaFoldDB" id="A0AAP0E3Z2"/>